<reference evidence="2" key="1">
    <citation type="submission" date="2020-09" db="EMBL/GenBank/DDBJ databases">
        <title>Novel species of Mucilaginibacter isolated from a glacier on the Tibetan Plateau.</title>
        <authorList>
            <person name="Liu Q."/>
            <person name="Xin Y.-H."/>
        </authorList>
    </citation>
    <scope>NUCLEOTIDE SEQUENCE</scope>
    <source>
        <strain evidence="2">ZB1P21</strain>
    </source>
</reference>
<dbReference type="InterPro" id="IPR018713">
    <property type="entry name" value="MPAB/Lcp_cat_dom"/>
</dbReference>
<dbReference type="GO" id="GO:0016491">
    <property type="term" value="F:oxidoreductase activity"/>
    <property type="evidence" value="ECO:0007669"/>
    <property type="project" value="InterPro"/>
</dbReference>
<protein>
    <submittedName>
        <fullName evidence="2">DUF2236 domain-containing protein</fullName>
    </submittedName>
</protein>
<proteinExistence type="predicted"/>
<dbReference type="Proteomes" id="UP000619078">
    <property type="component" value="Unassembled WGS sequence"/>
</dbReference>
<gene>
    <name evidence="2" type="ORF">IDJ76_09640</name>
</gene>
<accession>A0A926NSW2</accession>
<evidence type="ECO:0000259" key="1">
    <source>
        <dbReference type="Pfam" id="PF09995"/>
    </source>
</evidence>
<feature type="domain" description="ER-bound oxygenase mpaB/mpaB'/Rubber oxygenase catalytic" evidence="1">
    <location>
        <begin position="45"/>
        <end position="212"/>
    </location>
</feature>
<dbReference type="EMBL" id="JACWMX010000003">
    <property type="protein sequence ID" value="MBD1393360.1"/>
    <property type="molecule type" value="Genomic_DNA"/>
</dbReference>
<keyword evidence="3" id="KW-1185">Reference proteome</keyword>
<comment type="caution">
    <text evidence="2">The sequence shown here is derived from an EMBL/GenBank/DDBJ whole genome shotgun (WGS) entry which is preliminary data.</text>
</comment>
<name>A0A926NSW2_9SPHI</name>
<evidence type="ECO:0000313" key="3">
    <source>
        <dbReference type="Proteomes" id="UP000619078"/>
    </source>
</evidence>
<sequence>MPVKYFVDESSIVRKIWGKADTVLFIFAGAAAEFALNKAVDWLYFTGKLPADPLGRLFATVTYSRKILFSTENNAYAAIDQITAIHQYVEAARGAQIPDWAYRDVLFMLIDYTIRAYELLERKLTPEEKSEVFDVFYNVGNRMGLKGLPGNYNAWLIMRTEHLQQNMAFGSLTADLFKQYRKHLGGPRYWLLLKVQGLVTPPTVRKMLRLPDAQGLMPVLAAYKLTSKIGLQHLLRDMLLPAKYKAQIRELDRPL</sequence>
<evidence type="ECO:0000313" key="2">
    <source>
        <dbReference type="EMBL" id="MBD1393360.1"/>
    </source>
</evidence>
<organism evidence="2 3">
    <name type="scientific">Mucilaginibacter glaciei</name>
    <dbReference type="NCBI Taxonomy" id="2772109"/>
    <lineage>
        <taxon>Bacteria</taxon>
        <taxon>Pseudomonadati</taxon>
        <taxon>Bacteroidota</taxon>
        <taxon>Sphingobacteriia</taxon>
        <taxon>Sphingobacteriales</taxon>
        <taxon>Sphingobacteriaceae</taxon>
        <taxon>Mucilaginibacter</taxon>
    </lineage>
</organism>
<dbReference type="Pfam" id="PF09995">
    <property type="entry name" value="MPAB_Lcp_cat"/>
    <property type="match status" value="1"/>
</dbReference>
<dbReference type="AlphaFoldDB" id="A0A926NSW2"/>
<dbReference type="RefSeq" id="WP_191163088.1">
    <property type="nucleotide sequence ID" value="NZ_JACWMX010000003.1"/>
</dbReference>